<comment type="caution">
    <text evidence="2">The sequence shown here is derived from an EMBL/GenBank/DDBJ whole genome shotgun (WGS) entry which is preliminary data.</text>
</comment>
<feature type="region of interest" description="Disordered" evidence="1">
    <location>
        <begin position="55"/>
        <end position="207"/>
    </location>
</feature>
<dbReference type="EMBL" id="CAUWAG010000003">
    <property type="protein sequence ID" value="CAJ2499750.1"/>
    <property type="molecule type" value="Genomic_DNA"/>
</dbReference>
<dbReference type="AlphaFoldDB" id="A0AAI8V8G4"/>
<name>A0AAI8V8G4_9PEZI</name>
<feature type="compositionally biased region" description="Basic and acidic residues" evidence="1">
    <location>
        <begin position="146"/>
        <end position="163"/>
    </location>
</feature>
<evidence type="ECO:0000313" key="3">
    <source>
        <dbReference type="Proteomes" id="UP001295740"/>
    </source>
</evidence>
<keyword evidence="3" id="KW-1185">Reference proteome</keyword>
<gene>
    <name evidence="2" type="ORF">KHLLAP_LOCUS218</name>
</gene>
<organism evidence="2 3">
    <name type="scientific">Anthostomella pinea</name>
    <dbReference type="NCBI Taxonomy" id="933095"/>
    <lineage>
        <taxon>Eukaryota</taxon>
        <taxon>Fungi</taxon>
        <taxon>Dikarya</taxon>
        <taxon>Ascomycota</taxon>
        <taxon>Pezizomycotina</taxon>
        <taxon>Sordariomycetes</taxon>
        <taxon>Xylariomycetidae</taxon>
        <taxon>Xylariales</taxon>
        <taxon>Xylariaceae</taxon>
        <taxon>Anthostomella</taxon>
    </lineage>
</organism>
<reference evidence="2" key="1">
    <citation type="submission" date="2023-10" db="EMBL/GenBank/DDBJ databases">
        <authorList>
            <person name="Hackl T."/>
        </authorList>
    </citation>
    <scope>NUCLEOTIDE SEQUENCE</scope>
</reference>
<evidence type="ECO:0000256" key="1">
    <source>
        <dbReference type="SAM" id="MobiDB-lite"/>
    </source>
</evidence>
<feature type="compositionally biased region" description="Polar residues" evidence="1">
    <location>
        <begin position="65"/>
        <end position="75"/>
    </location>
</feature>
<feature type="compositionally biased region" description="Polar residues" evidence="1">
    <location>
        <begin position="113"/>
        <end position="129"/>
    </location>
</feature>
<feature type="compositionally biased region" description="Basic and acidic residues" evidence="1">
    <location>
        <begin position="196"/>
        <end position="207"/>
    </location>
</feature>
<proteinExistence type="predicted"/>
<accession>A0AAI8V8G4</accession>
<sequence length="262" mass="28837">MRHPELCKEMMVDMTSTHCGMVTAADINRILEDATKYGFTANEVMSLIITNHKRRDLFNDPSPPATTASGTSETAMTAVRGPGSAATRPIRQMTAGTRNQRNPAPRGVAAGNNAGSNPADRSNIGGTPQQPKPSKPAFVATGIPQRPKENDTEQRKPTTDDRNPGIASEPANKRKRVSSSAENRQRDPPDAANEQRSQRETGNPKDWETLDAANLVWNHIKSSLEARDASPDTRLLRTRLFGMLVSHTKGARYLWEFLHHHD</sequence>
<evidence type="ECO:0000313" key="2">
    <source>
        <dbReference type="EMBL" id="CAJ2499750.1"/>
    </source>
</evidence>
<protein>
    <submittedName>
        <fullName evidence="2">Uu.00g026030.m01.CDS01</fullName>
    </submittedName>
</protein>
<dbReference type="Proteomes" id="UP001295740">
    <property type="component" value="Unassembled WGS sequence"/>
</dbReference>